<feature type="compositionally biased region" description="Low complexity" evidence="1">
    <location>
        <begin position="445"/>
        <end position="455"/>
    </location>
</feature>
<comment type="caution">
    <text evidence="3">The sequence shown here is derived from an EMBL/GenBank/DDBJ whole genome shotgun (WGS) entry which is preliminary data.</text>
</comment>
<feature type="domain" description="HNH nuclease" evidence="2">
    <location>
        <begin position="590"/>
        <end position="641"/>
    </location>
</feature>
<feature type="compositionally biased region" description="Low complexity" evidence="1">
    <location>
        <begin position="491"/>
        <end position="501"/>
    </location>
</feature>
<dbReference type="RefSeq" id="WP_166198791.1">
    <property type="nucleotide sequence ID" value="NZ_JAAOIV010000020.1"/>
</dbReference>
<sequence length="690" mass="72893">MPITAPTLPGSTAGAAREAVSVQAAGGIGAESTGAREFIESVLFEDGLPAAMEVATDPEVAGMRGFDLVEVQLAAISVLTRNVFDRLSEANPFAPGAPDRFFADTEVPTDPRAGVPDAFAAMPESLLVSAGVLSPQQAAEVERSNRLRQRYLATVAAAHAVAQQALAVRARAVARFARFDQADPADHSAAGVLGPTVEHPVGYQAALAHEEVGPALGLGDYEAGGLIEDAALVTARLPRVLEQVGAGAVNWATATTLGREVADARPETCEQVEDLILRRGVQYRARSVARRSARTLVERLEASAARRTKKRTQAQQTGVWLDPHSVPGLALLTAAMPTAQAAALRDAVEARAAARRLEFASTPGGDPYTLGEHRAAALFELAMHNVSLTVHVDVLKPQSACNTYTPDTNPTEDAADITTDTATATEDAADVTADTASDAYANATEDAADVTADTASDADEGDGARKTAGSSQSTHAASSDNRTRDDVRTNASSTTAGTATAGDHRPGTTTANEPAEVDEVDEVASPGGVSPEEVVQHPTAGPISGSDLAELIGHPAFTASKVTTSHRGFDPVDYRLDDQAISKSYRPPESMRERVKRRDQRCRFPGCTRGARFTDLDHVVAWPEGPTADWNLQCLCRRHHRTKQSGWSVTMTPGGRCTWTSPAGRVYVTWPGLLETYWDTTEPSTDTSDP</sequence>
<reference evidence="3" key="1">
    <citation type="submission" date="2020-03" db="EMBL/GenBank/DDBJ databases">
        <title>Draft sequencing of Calidifontibacter sp. DB0510.</title>
        <authorList>
            <person name="Kim D.-U."/>
        </authorList>
    </citation>
    <scope>NUCLEOTIDE SEQUENCE</scope>
    <source>
        <strain evidence="3">DB0510</strain>
    </source>
</reference>
<dbReference type="SMART" id="SM00507">
    <property type="entry name" value="HNHc"/>
    <property type="match status" value="1"/>
</dbReference>
<name>A0A967B3T5_9MICO</name>
<feature type="compositionally biased region" description="Polar residues" evidence="1">
    <location>
        <begin position="468"/>
        <end position="480"/>
    </location>
</feature>
<dbReference type="Proteomes" id="UP000744769">
    <property type="component" value="Unassembled WGS sequence"/>
</dbReference>
<dbReference type="CDD" id="cd00085">
    <property type="entry name" value="HNHc"/>
    <property type="match status" value="1"/>
</dbReference>
<protein>
    <recommendedName>
        <fullName evidence="2">HNH nuclease domain-containing protein</fullName>
    </recommendedName>
</protein>
<dbReference type="AlphaFoldDB" id="A0A967B3T5"/>
<feature type="non-terminal residue" evidence="3">
    <location>
        <position position="690"/>
    </location>
</feature>
<dbReference type="InterPro" id="IPR003615">
    <property type="entry name" value="HNH_nuc"/>
</dbReference>
<accession>A0A967B3T5</accession>
<dbReference type="Gene3D" id="1.10.30.50">
    <property type="match status" value="1"/>
</dbReference>
<evidence type="ECO:0000256" key="1">
    <source>
        <dbReference type="SAM" id="MobiDB-lite"/>
    </source>
</evidence>
<keyword evidence="4" id="KW-1185">Reference proteome</keyword>
<organism evidence="3 4">
    <name type="scientific">Metallococcus carri</name>
    <dbReference type="NCBI Taxonomy" id="1656884"/>
    <lineage>
        <taxon>Bacteria</taxon>
        <taxon>Bacillati</taxon>
        <taxon>Actinomycetota</taxon>
        <taxon>Actinomycetes</taxon>
        <taxon>Micrococcales</taxon>
        <taxon>Dermacoccaceae</taxon>
        <taxon>Metallococcus</taxon>
    </lineage>
</organism>
<evidence type="ECO:0000313" key="4">
    <source>
        <dbReference type="Proteomes" id="UP000744769"/>
    </source>
</evidence>
<dbReference type="EMBL" id="JAAOIV010000020">
    <property type="protein sequence ID" value="NHN57459.1"/>
    <property type="molecule type" value="Genomic_DNA"/>
</dbReference>
<evidence type="ECO:0000313" key="3">
    <source>
        <dbReference type="EMBL" id="NHN57459.1"/>
    </source>
</evidence>
<proteinExistence type="predicted"/>
<feature type="region of interest" description="Disordered" evidence="1">
    <location>
        <begin position="445"/>
        <end position="547"/>
    </location>
</feature>
<evidence type="ECO:0000259" key="2">
    <source>
        <dbReference type="SMART" id="SM00507"/>
    </source>
</evidence>
<gene>
    <name evidence="3" type="ORF">G9U51_16980</name>
</gene>